<protein>
    <submittedName>
        <fullName evidence="3">Uncharacterized protein</fullName>
    </submittedName>
</protein>
<comment type="caution">
    <text evidence="3">The sequence shown here is derived from an EMBL/GenBank/DDBJ whole genome shotgun (WGS) entry which is preliminary data.</text>
</comment>
<dbReference type="AlphaFoldDB" id="A0AAN5I8W9"/>
<dbReference type="Proteomes" id="UP001328107">
    <property type="component" value="Unassembled WGS sequence"/>
</dbReference>
<feature type="compositionally biased region" description="Low complexity" evidence="1">
    <location>
        <begin position="1"/>
        <end position="15"/>
    </location>
</feature>
<feature type="non-terminal residue" evidence="3">
    <location>
        <position position="106"/>
    </location>
</feature>
<proteinExistence type="predicted"/>
<keyword evidence="2" id="KW-0812">Transmembrane</keyword>
<organism evidence="3 4">
    <name type="scientific">Pristionchus mayeri</name>
    <dbReference type="NCBI Taxonomy" id="1317129"/>
    <lineage>
        <taxon>Eukaryota</taxon>
        <taxon>Metazoa</taxon>
        <taxon>Ecdysozoa</taxon>
        <taxon>Nematoda</taxon>
        <taxon>Chromadorea</taxon>
        <taxon>Rhabditida</taxon>
        <taxon>Rhabditina</taxon>
        <taxon>Diplogasteromorpha</taxon>
        <taxon>Diplogasteroidea</taxon>
        <taxon>Neodiplogasteridae</taxon>
        <taxon>Pristionchus</taxon>
    </lineage>
</organism>
<evidence type="ECO:0000256" key="2">
    <source>
        <dbReference type="SAM" id="Phobius"/>
    </source>
</evidence>
<evidence type="ECO:0000313" key="4">
    <source>
        <dbReference type="Proteomes" id="UP001328107"/>
    </source>
</evidence>
<feature type="region of interest" description="Disordered" evidence="1">
    <location>
        <begin position="83"/>
        <end position="106"/>
    </location>
</feature>
<feature type="region of interest" description="Disordered" evidence="1">
    <location>
        <begin position="1"/>
        <end position="20"/>
    </location>
</feature>
<feature type="transmembrane region" description="Helical" evidence="2">
    <location>
        <begin position="39"/>
        <end position="64"/>
    </location>
</feature>
<sequence>SSLSSPSLLLPLSSPSAPPPLLQMDSTTEKAYSFSSDWTWQLVVFCLLGLVLLLAIAAVIVYCCSLTGSPCNKLGCKLGVKKKRQPEGTPTTGASNQRASLLFDDK</sequence>
<feature type="non-terminal residue" evidence="3">
    <location>
        <position position="1"/>
    </location>
</feature>
<keyword evidence="2" id="KW-1133">Transmembrane helix</keyword>
<keyword evidence="2" id="KW-0472">Membrane</keyword>
<evidence type="ECO:0000313" key="3">
    <source>
        <dbReference type="EMBL" id="GMR56983.1"/>
    </source>
</evidence>
<dbReference type="EMBL" id="BTRK01000006">
    <property type="protein sequence ID" value="GMR56983.1"/>
    <property type="molecule type" value="Genomic_DNA"/>
</dbReference>
<name>A0AAN5I8W9_9BILA</name>
<accession>A0AAN5I8W9</accession>
<evidence type="ECO:0000256" key="1">
    <source>
        <dbReference type="SAM" id="MobiDB-lite"/>
    </source>
</evidence>
<keyword evidence="4" id="KW-1185">Reference proteome</keyword>
<gene>
    <name evidence="3" type="ORF">PMAYCL1PPCAC_27178</name>
</gene>
<reference evidence="4" key="1">
    <citation type="submission" date="2022-10" db="EMBL/GenBank/DDBJ databases">
        <title>Genome assembly of Pristionchus species.</title>
        <authorList>
            <person name="Yoshida K."/>
            <person name="Sommer R.J."/>
        </authorList>
    </citation>
    <scope>NUCLEOTIDE SEQUENCE [LARGE SCALE GENOMIC DNA]</scope>
    <source>
        <strain evidence="4">RS5460</strain>
    </source>
</reference>
<feature type="compositionally biased region" description="Polar residues" evidence="1">
    <location>
        <begin position="88"/>
        <end position="99"/>
    </location>
</feature>